<gene>
    <name evidence="1" type="ORF">UFOVP1636_281</name>
</gene>
<evidence type="ECO:0000313" key="1">
    <source>
        <dbReference type="EMBL" id="CAB4221389.1"/>
    </source>
</evidence>
<sequence length="72" mass="8403">MNTPIVPDNVIKMWGDPRFQILAEVDKLLNGSRVWAGQDWTYNPIHPVKYMPVANKIRKALDELYKEYGVEE</sequence>
<name>A0A6J5T1K6_9CAUD</name>
<reference evidence="1" key="1">
    <citation type="submission" date="2020-05" db="EMBL/GenBank/DDBJ databases">
        <authorList>
            <person name="Chiriac C."/>
            <person name="Salcher M."/>
            <person name="Ghai R."/>
            <person name="Kavagutti S V."/>
        </authorList>
    </citation>
    <scope>NUCLEOTIDE SEQUENCE</scope>
</reference>
<dbReference type="EMBL" id="LR797503">
    <property type="protein sequence ID" value="CAB4221389.1"/>
    <property type="molecule type" value="Genomic_DNA"/>
</dbReference>
<proteinExistence type="predicted"/>
<protein>
    <submittedName>
        <fullName evidence="1">Uncharacterized protein</fullName>
    </submittedName>
</protein>
<accession>A0A6J5T1K6</accession>
<organism evidence="1">
    <name type="scientific">uncultured Caudovirales phage</name>
    <dbReference type="NCBI Taxonomy" id="2100421"/>
    <lineage>
        <taxon>Viruses</taxon>
        <taxon>Duplodnaviria</taxon>
        <taxon>Heunggongvirae</taxon>
        <taxon>Uroviricota</taxon>
        <taxon>Caudoviricetes</taxon>
        <taxon>Peduoviridae</taxon>
        <taxon>Maltschvirus</taxon>
        <taxon>Maltschvirus maltsch</taxon>
    </lineage>
</organism>